<dbReference type="Pfam" id="PF06772">
    <property type="entry name" value="LtrA"/>
    <property type="match status" value="1"/>
</dbReference>
<feature type="region of interest" description="Disordered" evidence="1">
    <location>
        <begin position="1"/>
        <end position="43"/>
    </location>
</feature>
<evidence type="ECO:0000313" key="4">
    <source>
        <dbReference type="Proteomes" id="UP000664169"/>
    </source>
</evidence>
<dbReference type="Proteomes" id="UP000664169">
    <property type="component" value="Unassembled WGS sequence"/>
</dbReference>
<feature type="transmembrane region" description="Helical" evidence="2">
    <location>
        <begin position="301"/>
        <end position="320"/>
    </location>
</feature>
<dbReference type="PANTHER" id="PTHR36840">
    <property type="entry name" value="BLL5714 PROTEIN"/>
    <property type="match status" value="1"/>
</dbReference>
<keyword evidence="2" id="KW-0812">Transmembrane</keyword>
<feature type="transmembrane region" description="Helical" evidence="2">
    <location>
        <begin position="145"/>
        <end position="162"/>
    </location>
</feature>
<proteinExistence type="predicted"/>
<feature type="transmembrane region" description="Helical" evidence="2">
    <location>
        <begin position="226"/>
        <end position="251"/>
    </location>
</feature>
<feature type="transmembrane region" description="Helical" evidence="2">
    <location>
        <begin position="272"/>
        <end position="289"/>
    </location>
</feature>
<evidence type="ECO:0000256" key="2">
    <source>
        <dbReference type="SAM" id="Phobius"/>
    </source>
</evidence>
<reference evidence="3" key="1">
    <citation type="submission" date="2021-03" db="EMBL/GenBank/DDBJ databases">
        <authorList>
            <person name="Tagirdzhanova G."/>
        </authorList>
    </citation>
    <scope>NUCLEOTIDE SEQUENCE</scope>
</reference>
<protein>
    <recommendedName>
        <fullName evidence="5">Low temperature requirement A</fullName>
    </recommendedName>
</protein>
<keyword evidence="2" id="KW-0472">Membrane</keyword>
<evidence type="ECO:0008006" key="5">
    <source>
        <dbReference type="Google" id="ProtNLM"/>
    </source>
</evidence>
<feature type="transmembrane region" description="Helical" evidence="2">
    <location>
        <begin position="340"/>
        <end position="360"/>
    </location>
</feature>
<evidence type="ECO:0000256" key="1">
    <source>
        <dbReference type="SAM" id="MobiDB-lite"/>
    </source>
</evidence>
<comment type="caution">
    <text evidence="3">The sequence shown here is derived from an EMBL/GenBank/DDBJ whole genome shotgun (WGS) entry which is preliminary data.</text>
</comment>
<feature type="transmembrane region" description="Helical" evidence="2">
    <location>
        <begin position="201"/>
        <end position="220"/>
    </location>
</feature>
<feature type="compositionally biased region" description="Polar residues" evidence="1">
    <location>
        <begin position="21"/>
        <end position="30"/>
    </location>
</feature>
<dbReference type="OrthoDB" id="191995at2759"/>
<sequence length="488" mass="55719">MSRLMGRPKPELDNDEKLGSINENVYSQSMEPGEQIPRVEATEDPDDPIERRYLIRRPKAHQWFEDDILMKASDRERVAGKFELFYDLLYVALIANFAEKLAEEPSGTNLVLFIITFTTAWHVWADEKEHANNYYNDDLVQRLNILWIMALLILFGNNANYVTEDIAYLRITVATYQIIRFTQACMFLYNSFGDFRHRPQNRAYVASEMVVLLIWIPMYFEEVSNGAKVAVAFVAILFEEFGWIFTFGPWIGKWFGLKHRTALDIAHENDRFTAFTIIVLGEFTYAILVGSPARGGLNFNYLRAVLTLIIAFCFNSMYVYGDGAIRSVHPARRHVATATLWLMIHLPISAGLLIAGHVASGTMLEEMNEGRRWLFGGGMAVGFFTLWIMSHLFKDVDPPCKLFMRKFLRISPRLVSAIILALIPLTSSEQVNDTAFLGTATGLSVFTVIWETVGGLEKGACFFESWKDEEELQNGMGAPREREERDAF</sequence>
<keyword evidence="2" id="KW-1133">Transmembrane helix</keyword>
<keyword evidence="4" id="KW-1185">Reference proteome</keyword>
<dbReference type="InterPro" id="IPR010640">
    <property type="entry name" value="Low_temperature_requirement_A"/>
</dbReference>
<feature type="compositionally biased region" description="Basic and acidic residues" evidence="1">
    <location>
        <begin position="8"/>
        <end position="18"/>
    </location>
</feature>
<dbReference type="PANTHER" id="PTHR36840:SF1">
    <property type="entry name" value="BLL5714 PROTEIN"/>
    <property type="match status" value="1"/>
</dbReference>
<organism evidence="3 4">
    <name type="scientific">Gomphillus americanus</name>
    <dbReference type="NCBI Taxonomy" id="1940652"/>
    <lineage>
        <taxon>Eukaryota</taxon>
        <taxon>Fungi</taxon>
        <taxon>Dikarya</taxon>
        <taxon>Ascomycota</taxon>
        <taxon>Pezizomycotina</taxon>
        <taxon>Lecanoromycetes</taxon>
        <taxon>OSLEUM clade</taxon>
        <taxon>Ostropomycetidae</taxon>
        <taxon>Ostropales</taxon>
        <taxon>Graphidaceae</taxon>
        <taxon>Gomphilloideae</taxon>
        <taxon>Gomphillus</taxon>
    </lineage>
</organism>
<feature type="transmembrane region" description="Helical" evidence="2">
    <location>
        <begin position="372"/>
        <end position="389"/>
    </location>
</feature>
<gene>
    <name evidence="3" type="ORF">GOMPHAMPRED_001747</name>
</gene>
<feature type="transmembrane region" description="Helical" evidence="2">
    <location>
        <begin position="107"/>
        <end position="124"/>
    </location>
</feature>
<dbReference type="AlphaFoldDB" id="A0A8H3IL22"/>
<evidence type="ECO:0000313" key="3">
    <source>
        <dbReference type="EMBL" id="CAF9919325.1"/>
    </source>
</evidence>
<name>A0A8H3IL22_9LECA</name>
<dbReference type="EMBL" id="CAJPDQ010000014">
    <property type="protein sequence ID" value="CAF9919325.1"/>
    <property type="molecule type" value="Genomic_DNA"/>
</dbReference>
<accession>A0A8H3IL22</accession>